<evidence type="ECO:0000256" key="16">
    <source>
        <dbReference type="ARBA" id="ARBA00023145"/>
    </source>
</evidence>
<dbReference type="PANTHER" id="PTHR12053">
    <property type="entry name" value="PROTEASE FAMILY M28 PLASMA GLUTAMATE CARBOXYPEPTIDASE-RELATED"/>
    <property type="match status" value="1"/>
</dbReference>
<evidence type="ECO:0000256" key="17">
    <source>
        <dbReference type="ARBA" id="ARBA00023180"/>
    </source>
</evidence>
<dbReference type="SUPFAM" id="SSF52025">
    <property type="entry name" value="PA domain"/>
    <property type="match status" value="1"/>
</dbReference>
<keyword evidence="18" id="KW-0458">Lysosome</keyword>
<organism evidence="23 24">
    <name type="scientific">Halobaculum roseum</name>
    <dbReference type="NCBI Taxonomy" id="2175149"/>
    <lineage>
        <taxon>Archaea</taxon>
        <taxon>Methanobacteriati</taxon>
        <taxon>Methanobacteriota</taxon>
        <taxon>Stenosarchaea group</taxon>
        <taxon>Halobacteria</taxon>
        <taxon>Halobacteriales</taxon>
        <taxon>Haloferacaceae</taxon>
        <taxon>Halobaculum</taxon>
    </lineage>
</organism>
<dbReference type="GO" id="GO:0008237">
    <property type="term" value="F:metallopeptidase activity"/>
    <property type="evidence" value="ECO:0007669"/>
    <property type="project" value="UniProtKB-KW"/>
</dbReference>
<evidence type="ECO:0000256" key="9">
    <source>
        <dbReference type="ARBA" id="ARBA00022723"/>
    </source>
</evidence>
<evidence type="ECO:0000259" key="22">
    <source>
        <dbReference type="Pfam" id="PF04389"/>
    </source>
</evidence>
<dbReference type="InterPro" id="IPR039866">
    <property type="entry name" value="CPQ"/>
</dbReference>
<keyword evidence="15" id="KW-0482">Metalloprotease</keyword>
<evidence type="ECO:0000256" key="20">
    <source>
        <dbReference type="ARBA" id="ARBA00033328"/>
    </source>
</evidence>
<dbReference type="Pfam" id="PF04389">
    <property type="entry name" value="Peptidase_M28"/>
    <property type="match status" value="1"/>
</dbReference>
<evidence type="ECO:0000256" key="11">
    <source>
        <dbReference type="ARBA" id="ARBA00022801"/>
    </source>
</evidence>
<keyword evidence="9" id="KW-0479">Metal-binding</keyword>
<evidence type="ECO:0000256" key="18">
    <source>
        <dbReference type="ARBA" id="ARBA00023228"/>
    </source>
</evidence>
<protein>
    <recommendedName>
        <fullName evidence="5">Carboxypeptidase Q</fullName>
    </recommendedName>
    <alternativeName>
        <fullName evidence="20">Plasma glutamate carboxypeptidase</fullName>
    </alternativeName>
</protein>
<dbReference type="GO" id="GO:0006508">
    <property type="term" value="P:proteolysis"/>
    <property type="evidence" value="ECO:0007669"/>
    <property type="project" value="UniProtKB-KW"/>
</dbReference>
<dbReference type="Gene3D" id="3.50.30.30">
    <property type="match status" value="1"/>
</dbReference>
<keyword evidence="6" id="KW-0964">Secreted</keyword>
<keyword evidence="11" id="KW-0378">Hydrolase</keyword>
<keyword evidence="10" id="KW-0732">Signal</keyword>
<dbReference type="RefSeq" id="WP_225935125.1">
    <property type="nucleotide sequence ID" value="NZ_CP082286.1"/>
</dbReference>
<sequence length="448" mass="47593">MTDLSERTDWIGDAFTSDAGWNLLEDLVDVGNRMAGQPGEREGLELVRDALADAGCRDARIDEFDLQGWERGDSGLRAAGRDERCIALPRSPAGEATADLVDLGYGLPSDFEEGDVDGNVVMVSSDTPDEFDRFIHRTEKYYYAVEHGAAAFVFRNHVEGCLPPTGSVGTDDDPIGDIPAVGVSAEVGGRLARRSTGEPVTVSVDCETPEATSGNAMAELGPDTDEEILVSSHVDAHDIAEGAMDNGAGTATIVEVANALAGIEDELDTRVRFVAYGAEEVGLVGSSVEADRADRDAIAAIVNVDSNVFGRTLSLSTHGFDDLAAAADRLADRFDHPISTSEELVPHSDHWPFVIHGVPGYMVAGETEGSGRGWGHTEADTLEKLEVRNLREQAILLTALVADLADADTEIARRDPSEIAAALEAEDKAAGMKVIGDWPYDDDGNVVG</sequence>
<evidence type="ECO:0000256" key="7">
    <source>
        <dbReference type="ARBA" id="ARBA00022645"/>
    </source>
</evidence>
<reference evidence="23" key="1">
    <citation type="submission" date="2024-09" db="EMBL/GenBank/DDBJ databases">
        <authorList>
            <person name="Sun Q."/>
        </authorList>
    </citation>
    <scope>NUCLEOTIDE SEQUENCE [LARGE SCALE GENOMIC DNA]</scope>
    <source>
        <strain evidence="23">JCM 31273</strain>
    </source>
</reference>
<dbReference type="Gene3D" id="3.40.630.10">
    <property type="entry name" value="Zn peptidases"/>
    <property type="match status" value="1"/>
</dbReference>
<evidence type="ECO:0000256" key="13">
    <source>
        <dbReference type="ARBA" id="ARBA00022833"/>
    </source>
</evidence>
<gene>
    <name evidence="23" type="ORF">ACFFOL_16815</name>
</gene>
<evidence type="ECO:0000256" key="10">
    <source>
        <dbReference type="ARBA" id="ARBA00022729"/>
    </source>
</evidence>
<dbReference type="SUPFAM" id="SSF53187">
    <property type="entry name" value="Zn-dependent exopeptidases"/>
    <property type="match status" value="1"/>
</dbReference>
<keyword evidence="14" id="KW-0333">Golgi apparatus</keyword>
<evidence type="ECO:0000256" key="2">
    <source>
        <dbReference type="ARBA" id="ARBA00004371"/>
    </source>
</evidence>
<dbReference type="GO" id="GO:0046872">
    <property type="term" value="F:metal ion binding"/>
    <property type="evidence" value="ECO:0007669"/>
    <property type="project" value="UniProtKB-KW"/>
</dbReference>
<evidence type="ECO:0000256" key="1">
    <source>
        <dbReference type="ARBA" id="ARBA00004240"/>
    </source>
</evidence>
<dbReference type="Pfam" id="PF02225">
    <property type="entry name" value="PA"/>
    <property type="match status" value="1"/>
</dbReference>
<feature type="domain" description="Peptidase M28" evidence="22">
    <location>
        <begin position="215"/>
        <end position="395"/>
    </location>
</feature>
<dbReference type="PANTHER" id="PTHR12053:SF3">
    <property type="entry name" value="CARBOXYPEPTIDASE Q"/>
    <property type="match status" value="1"/>
</dbReference>
<comment type="subunit">
    <text evidence="19">Homodimer. The monomeric form is inactive while the homodimer is active.</text>
</comment>
<evidence type="ECO:0000259" key="21">
    <source>
        <dbReference type="Pfam" id="PF02225"/>
    </source>
</evidence>
<evidence type="ECO:0000256" key="14">
    <source>
        <dbReference type="ARBA" id="ARBA00023034"/>
    </source>
</evidence>
<keyword evidence="17" id="KW-0325">Glycoprotein</keyword>
<dbReference type="InterPro" id="IPR046450">
    <property type="entry name" value="PA_dom_sf"/>
</dbReference>
<comment type="caution">
    <text evidence="23">The sequence shown here is derived from an EMBL/GenBank/DDBJ whole genome shotgun (WGS) entry which is preliminary data.</text>
</comment>
<dbReference type="GeneID" id="67211814"/>
<keyword evidence="7" id="KW-0121">Carboxypeptidase</keyword>
<evidence type="ECO:0000256" key="4">
    <source>
        <dbReference type="ARBA" id="ARBA00004613"/>
    </source>
</evidence>
<comment type="subcellular location">
    <subcellularLocation>
        <location evidence="1">Endoplasmic reticulum</location>
    </subcellularLocation>
    <subcellularLocation>
        <location evidence="3">Golgi apparatus</location>
    </subcellularLocation>
    <subcellularLocation>
        <location evidence="2">Lysosome</location>
    </subcellularLocation>
    <subcellularLocation>
        <location evidence="4">Secreted</location>
    </subcellularLocation>
</comment>
<evidence type="ECO:0000256" key="15">
    <source>
        <dbReference type="ARBA" id="ARBA00023049"/>
    </source>
</evidence>
<keyword evidence="13" id="KW-0862">Zinc</keyword>
<keyword evidence="24" id="KW-1185">Reference proteome</keyword>
<evidence type="ECO:0000256" key="6">
    <source>
        <dbReference type="ARBA" id="ARBA00022525"/>
    </source>
</evidence>
<feature type="domain" description="PA" evidence="21">
    <location>
        <begin position="97"/>
        <end position="189"/>
    </location>
</feature>
<dbReference type="EMBL" id="JBHMAJ010000010">
    <property type="protein sequence ID" value="MFB9825832.1"/>
    <property type="molecule type" value="Genomic_DNA"/>
</dbReference>
<evidence type="ECO:0000256" key="19">
    <source>
        <dbReference type="ARBA" id="ARBA00025833"/>
    </source>
</evidence>
<dbReference type="GO" id="GO:0005576">
    <property type="term" value="C:extracellular region"/>
    <property type="evidence" value="ECO:0007669"/>
    <property type="project" value="UniProtKB-SubCell"/>
</dbReference>
<keyword evidence="16" id="KW-0865">Zymogen</keyword>
<name>A0ABD5MX57_9EURY</name>
<dbReference type="Proteomes" id="UP001589595">
    <property type="component" value="Unassembled WGS sequence"/>
</dbReference>
<dbReference type="InterPro" id="IPR003137">
    <property type="entry name" value="PA_domain"/>
</dbReference>
<dbReference type="CDD" id="cd04819">
    <property type="entry name" value="PA_2"/>
    <property type="match status" value="1"/>
</dbReference>
<dbReference type="InterPro" id="IPR007484">
    <property type="entry name" value="Peptidase_M28"/>
</dbReference>
<dbReference type="GO" id="GO:0005764">
    <property type="term" value="C:lysosome"/>
    <property type="evidence" value="ECO:0007669"/>
    <property type="project" value="UniProtKB-SubCell"/>
</dbReference>
<evidence type="ECO:0000256" key="8">
    <source>
        <dbReference type="ARBA" id="ARBA00022670"/>
    </source>
</evidence>
<dbReference type="AlphaFoldDB" id="A0ABD5MX57"/>
<evidence type="ECO:0000313" key="23">
    <source>
        <dbReference type="EMBL" id="MFB9825832.1"/>
    </source>
</evidence>
<accession>A0ABD5MX57</accession>
<evidence type="ECO:0000256" key="12">
    <source>
        <dbReference type="ARBA" id="ARBA00022824"/>
    </source>
</evidence>
<dbReference type="GO" id="GO:0004180">
    <property type="term" value="F:carboxypeptidase activity"/>
    <property type="evidence" value="ECO:0007669"/>
    <property type="project" value="UniProtKB-KW"/>
</dbReference>
<proteinExistence type="predicted"/>
<evidence type="ECO:0000256" key="5">
    <source>
        <dbReference type="ARBA" id="ARBA00014116"/>
    </source>
</evidence>
<evidence type="ECO:0000313" key="24">
    <source>
        <dbReference type="Proteomes" id="UP001589595"/>
    </source>
</evidence>
<keyword evidence="12" id="KW-0256">Endoplasmic reticulum</keyword>
<keyword evidence="8" id="KW-0645">Protease</keyword>
<evidence type="ECO:0000256" key="3">
    <source>
        <dbReference type="ARBA" id="ARBA00004555"/>
    </source>
</evidence>